<organism evidence="2 3">
    <name type="scientific">Cotesia glomerata</name>
    <name type="common">Lepidopteran parasitic wasp</name>
    <name type="synonym">Apanteles glomeratus</name>
    <dbReference type="NCBI Taxonomy" id="32391"/>
    <lineage>
        <taxon>Eukaryota</taxon>
        <taxon>Metazoa</taxon>
        <taxon>Ecdysozoa</taxon>
        <taxon>Arthropoda</taxon>
        <taxon>Hexapoda</taxon>
        <taxon>Insecta</taxon>
        <taxon>Pterygota</taxon>
        <taxon>Neoptera</taxon>
        <taxon>Endopterygota</taxon>
        <taxon>Hymenoptera</taxon>
        <taxon>Apocrita</taxon>
        <taxon>Ichneumonoidea</taxon>
        <taxon>Braconidae</taxon>
        <taxon>Microgastrinae</taxon>
        <taxon>Cotesia</taxon>
    </lineage>
</organism>
<keyword evidence="3" id="KW-1185">Reference proteome</keyword>
<feature type="region of interest" description="Disordered" evidence="1">
    <location>
        <begin position="1"/>
        <end position="89"/>
    </location>
</feature>
<evidence type="ECO:0000256" key="1">
    <source>
        <dbReference type="SAM" id="MobiDB-lite"/>
    </source>
</evidence>
<gene>
    <name evidence="2" type="ORF">KQX54_004300</name>
</gene>
<reference evidence="2 3" key="1">
    <citation type="journal article" date="2021" name="J. Hered.">
        <title>A chromosome-level genome assembly of the parasitoid wasp, Cotesia glomerata (Hymenoptera: Braconidae).</title>
        <authorList>
            <person name="Pinto B.J."/>
            <person name="Weis J.J."/>
            <person name="Gamble T."/>
            <person name="Ode P.J."/>
            <person name="Paul R."/>
            <person name="Zaspel J.M."/>
        </authorList>
    </citation>
    <scope>NUCLEOTIDE SEQUENCE [LARGE SCALE GENOMIC DNA]</scope>
    <source>
        <strain evidence="2">CgM1</strain>
    </source>
</reference>
<evidence type="ECO:0000313" key="3">
    <source>
        <dbReference type="Proteomes" id="UP000826195"/>
    </source>
</evidence>
<feature type="compositionally biased region" description="Polar residues" evidence="1">
    <location>
        <begin position="52"/>
        <end position="72"/>
    </location>
</feature>
<comment type="caution">
    <text evidence="2">The sequence shown here is derived from an EMBL/GenBank/DDBJ whole genome shotgun (WGS) entry which is preliminary data.</text>
</comment>
<evidence type="ECO:0000313" key="2">
    <source>
        <dbReference type="EMBL" id="KAH0553784.1"/>
    </source>
</evidence>
<dbReference type="AlphaFoldDB" id="A0AAV7IIY9"/>
<name>A0AAV7IIY9_COTGL</name>
<accession>A0AAV7IIY9</accession>
<dbReference type="EMBL" id="JAHXZJ010001119">
    <property type="protein sequence ID" value="KAH0553784.1"/>
    <property type="molecule type" value="Genomic_DNA"/>
</dbReference>
<protein>
    <submittedName>
        <fullName evidence="2">Uncharacterized protein</fullName>
    </submittedName>
</protein>
<feature type="compositionally biased region" description="Polar residues" evidence="1">
    <location>
        <begin position="7"/>
        <end position="25"/>
    </location>
</feature>
<proteinExistence type="predicted"/>
<feature type="compositionally biased region" description="Basic and acidic residues" evidence="1">
    <location>
        <begin position="26"/>
        <end position="42"/>
    </location>
</feature>
<sequence>MDRGNIKTANGARQESTITNYSDNSVTRRVDTDRDQDRVGDHKLRRVVVVENGNNQSSDSKTFTSGDSTTMPPSGDEFEDELDVPLGNNTQELDEPVEYFLLDDSPMARFTRSVKWAYKKLSKDPQVTMWKDLTARESFPQYEIGHTAALRCTLESHSCQDDNEPEYKVQVEVPKEIRQV</sequence>
<dbReference type="Proteomes" id="UP000826195">
    <property type="component" value="Unassembled WGS sequence"/>
</dbReference>